<dbReference type="RefSeq" id="WP_114743947.1">
    <property type="nucleotide sequence ID" value="NZ_QQAY01000001.1"/>
</dbReference>
<protein>
    <submittedName>
        <fullName evidence="1">Sporulation lipoprotein YhcN/YlaJ</fullName>
    </submittedName>
</protein>
<evidence type="ECO:0000313" key="2">
    <source>
        <dbReference type="Proteomes" id="UP000255326"/>
    </source>
</evidence>
<dbReference type="OrthoDB" id="2969307at2"/>
<gene>
    <name evidence="1" type="ORF">DFR59_101404</name>
</gene>
<reference evidence="1 2" key="1">
    <citation type="submission" date="2018-07" db="EMBL/GenBank/DDBJ databases">
        <title>Genomic Encyclopedia of Type Strains, Phase IV (KMG-IV): sequencing the most valuable type-strain genomes for metagenomic binning, comparative biology and taxonomic classification.</title>
        <authorList>
            <person name="Goeker M."/>
        </authorList>
    </citation>
    <scope>NUCLEOTIDE SEQUENCE [LARGE SCALE GENOMIC DNA]</scope>
    <source>
        <strain evidence="1 2">DSM 25281</strain>
    </source>
</reference>
<sequence length="154" mass="17604">MKIGIVILCVSLLAAGGCSSKPKHDSQLALIKTTNPEPIELKVRPDNKSIGARVKHEIDSIPEVYDAAVIEGKDEIIVAYKVKHSKRFRMKKIEKKINSRLEKEYPDENFIVSSDYKIFLEAIRLKEEMEADTISKKDASKRFEEIKELQMEQT</sequence>
<dbReference type="Proteomes" id="UP000255326">
    <property type="component" value="Unassembled WGS sequence"/>
</dbReference>
<evidence type="ECO:0000313" key="1">
    <source>
        <dbReference type="EMBL" id="RDI47741.1"/>
    </source>
</evidence>
<accession>A0A370GW21</accession>
<proteinExistence type="predicted"/>
<organism evidence="1 2">
    <name type="scientific">Falsibacillus pallidus</name>
    <dbReference type="NCBI Taxonomy" id="493781"/>
    <lineage>
        <taxon>Bacteria</taxon>
        <taxon>Bacillati</taxon>
        <taxon>Bacillota</taxon>
        <taxon>Bacilli</taxon>
        <taxon>Bacillales</taxon>
        <taxon>Bacillaceae</taxon>
        <taxon>Falsibacillus</taxon>
    </lineage>
</organism>
<name>A0A370GW21_9BACI</name>
<keyword evidence="2" id="KW-1185">Reference proteome</keyword>
<dbReference type="Pfam" id="PF09580">
    <property type="entry name" value="Spore_YhcN_YlaJ"/>
    <property type="match status" value="1"/>
</dbReference>
<dbReference type="InterPro" id="IPR019076">
    <property type="entry name" value="Spore_lipoprot_YhcN/YlaJ-like"/>
</dbReference>
<dbReference type="EMBL" id="QQAY01000001">
    <property type="protein sequence ID" value="RDI47741.1"/>
    <property type="molecule type" value="Genomic_DNA"/>
</dbReference>
<dbReference type="PROSITE" id="PS51257">
    <property type="entry name" value="PROKAR_LIPOPROTEIN"/>
    <property type="match status" value="1"/>
</dbReference>
<dbReference type="AlphaFoldDB" id="A0A370GW21"/>
<comment type="caution">
    <text evidence="1">The sequence shown here is derived from an EMBL/GenBank/DDBJ whole genome shotgun (WGS) entry which is preliminary data.</text>
</comment>
<keyword evidence="1" id="KW-0449">Lipoprotein</keyword>